<feature type="compositionally biased region" description="Basic and acidic residues" evidence="1">
    <location>
        <begin position="47"/>
        <end position="56"/>
    </location>
</feature>
<dbReference type="STRING" id="553510.B1H19_35475"/>
<dbReference type="EMBL" id="CP020569">
    <property type="protein sequence ID" value="ARF58779.1"/>
    <property type="molecule type" value="Genomic_DNA"/>
</dbReference>
<feature type="region of interest" description="Disordered" evidence="1">
    <location>
        <begin position="43"/>
        <end position="141"/>
    </location>
</feature>
<dbReference type="RefSeq" id="WP_083108971.1">
    <property type="nucleotide sequence ID" value="NZ_CP020569.1"/>
</dbReference>
<dbReference type="KEGG" id="sgv:B1H19_35475"/>
<name>A0A1V0U0N2_9ACTN</name>
<feature type="compositionally biased region" description="Basic and acidic residues" evidence="1">
    <location>
        <begin position="115"/>
        <end position="138"/>
    </location>
</feature>
<sequence>MTHPIAKALEDAAGSITKAVSKDAAGAVGGLYRKTAHGAEQVAKNVAETEAKHSKDFSALAKSGEKSGGGPKRRASRSSSGSDAGSPPPKRPRKEGKYPLPSNAERNPKQTATKVDPKTHDLAQKVNDRRKADGDRSKKNYAAFEWEDEHGQKHVEIGHSDGTHSERVVGVPVLDRQKRLAEERDSAIAEGRDPGPDRKIKVTRIYSERDFCNQRSPNCNDWTRHYFPDAERSYAVEYDHHTPGSKKQGNRDLEDHIRWVFGDKPIKRRS</sequence>
<evidence type="ECO:0000256" key="1">
    <source>
        <dbReference type="SAM" id="MobiDB-lite"/>
    </source>
</evidence>
<protein>
    <submittedName>
        <fullName evidence="2">Uncharacterized protein</fullName>
    </submittedName>
</protein>
<dbReference type="Proteomes" id="UP000192726">
    <property type="component" value="Chromosome"/>
</dbReference>
<dbReference type="OrthoDB" id="2664633at2"/>
<accession>A0A1V0U0N2</accession>
<gene>
    <name evidence="2" type="ORF">B1H19_35475</name>
</gene>
<organism evidence="2 3">
    <name type="scientific">Streptomyces gilvosporeus</name>
    <dbReference type="NCBI Taxonomy" id="553510"/>
    <lineage>
        <taxon>Bacteria</taxon>
        <taxon>Bacillati</taxon>
        <taxon>Actinomycetota</taxon>
        <taxon>Actinomycetes</taxon>
        <taxon>Kitasatosporales</taxon>
        <taxon>Streptomycetaceae</taxon>
        <taxon>Streptomyces</taxon>
    </lineage>
</organism>
<reference evidence="2 3" key="1">
    <citation type="submission" date="2017-04" db="EMBL/GenBank/DDBJ databases">
        <title>Complete Genome Sequence of Streptomyces gilvosporeus F607, a Capable Producer of Natamycin.</title>
        <authorList>
            <person name="Zong G."/>
            <person name="Zhong C."/>
            <person name="Fu J."/>
            <person name="Qin R."/>
            <person name="Cao G."/>
        </authorList>
    </citation>
    <scope>NUCLEOTIDE SEQUENCE [LARGE SCALE GENOMIC DNA]</scope>
    <source>
        <strain evidence="2 3">F607</strain>
    </source>
</reference>
<dbReference type="AlphaFoldDB" id="A0A1V0U0N2"/>
<evidence type="ECO:0000313" key="3">
    <source>
        <dbReference type="Proteomes" id="UP000192726"/>
    </source>
</evidence>
<evidence type="ECO:0000313" key="2">
    <source>
        <dbReference type="EMBL" id="ARF58779.1"/>
    </source>
</evidence>
<proteinExistence type="predicted"/>
<keyword evidence="3" id="KW-1185">Reference proteome</keyword>